<proteinExistence type="inferred from homology"/>
<dbReference type="GO" id="GO:0006412">
    <property type="term" value="P:translation"/>
    <property type="evidence" value="ECO:0007669"/>
    <property type="project" value="InterPro"/>
</dbReference>
<protein>
    <recommendedName>
        <fullName evidence="4">Small ribosomal subunit protein uS10 domain-containing protein</fullName>
    </recommendedName>
</protein>
<accession>A0AAX4HD61</accession>
<gene>
    <name evidence="5" type="ORF">PUMCH_003840</name>
</gene>
<dbReference type="PANTHER" id="PTHR11700">
    <property type="entry name" value="30S RIBOSOMAL PROTEIN S10 FAMILY MEMBER"/>
    <property type="match status" value="1"/>
</dbReference>
<evidence type="ECO:0000313" key="5">
    <source>
        <dbReference type="EMBL" id="WPK26486.1"/>
    </source>
</evidence>
<sequence length="257" mass="29367">MLSRFTGLRAVVRLFSGSARYSTEAQTASKKFLSPDQYVAKQAEKTVQNEEFLDSLLAADFEYKPLIINSNAPKNKRQEPIPLNVELLQYKPLRLPQTHGHKVAELSFKGYDSDDLLRASDFAARAAFYLGIPCSKIEVLKPEKRLYTVIRSPFAQAKSKENWWRVTHRQELVAYDANPEVIDLWISYINKNAIEGVKYEAQIHTQELTAFDKELSELTAEDIKLPEAYTHASADPVSNRVQELLKSDEFKKALEEK</sequence>
<dbReference type="AlphaFoldDB" id="A0AAX4HD61"/>
<reference evidence="5 6" key="1">
    <citation type="submission" date="2023-10" db="EMBL/GenBank/DDBJ databases">
        <title>Draft Genome Sequence of Candida saopaulonensis from a very Premature Infant with Sepsis.</title>
        <authorList>
            <person name="Ning Y."/>
            <person name="Dai R."/>
            <person name="Xiao M."/>
            <person name="Xu Y."/>
            <person name="Yan Q."/>
            <person name="Zhang L."/>
        </authorList>
    </citation>
    <scope>NUCLEOTIDE SEQUENCE [LARGE SCALE GENOMIC DNA]</scope>
    <source>
        <strain evidence="5 6">19XY460</strain>
    </source>
</reference>
<dbReference type="GeneID" id="88174903"/>
<keyword evidence="3" id="KW-0687">Ribonucleoprotein</keyword>
<dbReference type="SMART" id="SM01403">
    <property type="entry name" value="Ribosomal_S10"/>
    <property type="match status" value="1"/>
</dbReference>
<dbReference type="InterPro" id="IPR036838">
    <property type="entry name" value="Ribosomal_uS10_dom_sf"/>
</dbReference>
<keyword evidence="6" id="KW-1185">Reference proteome</keyword>
<name>A0AAX4HD61_9ASCO</name>
<feature type="domain" description="Small ribosomal subunit protein uS10" evidence="4">
    <location>
        <begin position="105"/>
        <end position="202"/>
    </location>
</feature>
<dbReference type="KEGG" id="asau:88174903"/>
<dbReference type="GO" id="GO:1990904">
    <property type="term" value="C:ribonucleoprotein complex"/>
    <property type="evidence" value="ECO:0007669"/>
    <property type="project" value="UniProtKB-KW"/>
</dbReference>
<evidence type="ECO:0000256" key="1">
    <source>
        <dbReference type="ARBA" id="ARBA00007102"/>
    </source>
</evidence>
<dbReference type="GO" id="GO:0003735">
    <property type="term" value="F:structural constituent of ribosome"/>
    <property type="evidence" value="ECO:0007669"/>
    <property type="project" value="InterPro"/>
</dbReference>
<dbReference type="Proteomes" id="UP001338582">
    <property type="component" value="Chromosome 4"/>
</dbReference>
<dbReference type="EMBL" id="CP138897">
    <property type="protein sequence ID" value="WPK26486.1"/>
    <property type="molecule type" value="Genomic_DNA"/>
</dbReference>
<evidence type="ECO:0000313" key="6">
    <source>
        <dbReference type="Proteomes" id="UP001338582"/>
    </source>
</evidence>
<comment type="similarity">
    <text evidence="1">Belongs to the universal ribosomal protein uS10 family.</text>
</comment>
<dbReference type="InterPro" id="IPR001848">
    <property type="entry name" value="Ribosomal_uS10"/>
</dbReference>
<organism evidence="5 6">
    <name type="scientific">Australozyma saopauloensis</name>
    <dbReference type="NCBI Taxonomy" id="291208"/>
    <lineage>
        <taxon>Eukaryota</taxon>
        <taxon>Fungi</taxon>
        <taxon>Dikarya</taxon>
        <taxon>Ascomycota</taxon>
        <taxon>Saccharomycotina</taxon>
        <taxon>Pichiomycetes</taxon>
        <taxon>Metschnikowiaceae</taxon>
        <taxon>Australozyma</taxon>
    </lineage>
</organism>
<dbReference type="GO" id="GO:0005840">
    <property type="term" value="C:ribosome"/>
    <property type="evidence" value="ECO:0007669"/>
    <property type="project" value="UniProtKB-KW"/>
</dbReference>
<dbReference type="Pfam" id="PF00338">
    <property type="entry name" value="Ribosomal_S10"/>
    <property type="match status" value="1"/>
</dbReference>
<dbReference type="SUPFAM" id="SSF54999">
    <property type="entry name" value="Ribosomal protein S10"/>
    <property type="match status" value="1"/>
</dbReference>
<dbReference type="InterPro" id="IPR027486">
    <property type="entry name" value="Ribosomal_uS10_dom"/>
</dbReference>
<evidence type="ECO:0000256" key="3">
    <source>
        <dbReference type="ARBA" id="ARBA00023274"/>
    </source>
</evidence>
<evidence type="ECO:0000259" key="4">
    <source>
        <dbReference type="SMART" id="SM01403"/>
    </source>
</evidence>
<evidence type="ECO:0000256" key="2">
    <source>
        <dbReference type="ARBA" id="ARBA00022980"/>
    </source>
</evidence>
<keyword evidence="2" id="KW-0689">Ribosomal protein</keyword>
<dbReference type="RefSeq" id="XP_062878867.1">
    <property type="nucleotide sequence ID" value="XM_063022797.1"/>
</dbReference>
<dbReference type="Gene3D" id="3.30.70.600">
    <property type="entry name" value="Ribosomal protein S10 domain"/>
    <property type="match status" value="1"/>
</dbReference>